<keyword evidence="2" id="KW-1185">Reference proteome</keyword>
<comment type="caution">
    <text evidence="1">The sequence shown here is derived from an EMBL/GenBank/DDBJ whole genome shotgun (WGS) entry which is preliminary data.</text>
</comment>
<accession>A0ABR2IR49</accession>
<evidence type="ECO:0000313" key="1">
    <source>
        <dbReference type="EMBL" id="KAK8867072.1"/>
    </source>
</evidence>
<reference evidence="1 2" key="1">
    <citation type="submission" date="2024-04" db="EMBL/GenBank/DDBJ databases">
        <title>Tritrichomonas musculus Genome.</title>
        <authorList>
            <person name="Alves-Ferreira E."/>
            <person name="Grigg M."/>
            <person name="Lorenzi H."/>
            <person name="Galac M."/>
        </authorList>
    </citation>
    <scope>NUCLEOTIDE SEQUENCE [LARGE SCALE GENOMIC DNA]</scope>
    <source>
        <strain evidence="1 2">EAF2021</strain>
    </source>
</reference>
<sequence length="149" mass="17556">MMSYIKTMPDEELEAKYPFEFFYQYSKVREYKIKTNILEEPWTGQLHFKNIWIWGLAGVGKSRWVNNVGPSAAIYHKNVNKCWDGYQFDVYKLVLIEDWPTDKGMLCQQLKVWGDRYLFIGEAKGSHLTIGPGRFFIVVTSNYKPCDCF</sequence>
<name>A0ABR2IR49_9EUKA</name>
<dbReference type="Proteomes" id="UP001470230">
    <property type="component" value="Unassembled WGS sequence"/>
</dbReference>
<organism evidence="1 2">
    <name type="scientific">Tritrichomonas musculus</name>
    <dbReference type="NCBI Taxonomy" id="1915356"/>
    <lineage>
        <taxon>Eukaryota</taxon>
        <taxon>Metamonada</taxon>
        <taxon>Parabasalia</taxon>
        <taxon>Tritrichomonadida</taxon>
        <taxon>Tritrichomonadidae</taxon>
        <taxon>Tritrichomonas</taxon>
    </lineage>
</organism>
<protein>
    <submittedName>
        <fullName evidence="1">Uncharacterized protein</fullName>
    </submittedName>
</protein>
<gene>
    <name evidence="1" type="ORF">M9Y10_010041</name>
</gene>
<evidence type="ECO:0000313" key="2">
    <source>
        <dbReference type="Proteomes" id="UP001470230"/>
    </source>
</evidence>
<proteinExistence type="predicted"/>
<dbReference type="EMBL" id="JAPFFF010000015">
    <property type="protein sequence ID" value="KAK8867072.1"/>
    <property type="molecule type" value="Genomic_DNA"/>
</dbReference>